<dbReference type="InterPro" id="IPR044730">
    <property type="entry name" value="RNase_H-like_dom_plant"/>
</dbReference>
<dbReference type="InterPro" id="IPR045843">
    <property type="entry name" value="IND-like"/>
</dbReference>
<dbReference type="Proteomes" id="UP000289738">
    <property type="component" value="Chromosome B02"/>
</dbReference>
<dbReference type="SUPFAM" id="SSF47459">
    <property type="entry name" value="HLH, helix-loop-helix DNA-binding domain"/>
    <property type="match status" value="1"/>
</dbReference>
<dbReference type="Gene3D" id="3.30.420.10">
    <property type="entry name" value="Ribonuclease H-like superfamily/Ribonuclease H"/>
    <property type="match status" value="1"/>
</dbReference>
<dbReference type="InterPro" id="IPR012337">
    <property type="entry name" value="RNaseH-like_sf"/>
</dbReference>
<dbReference type="SMART" id="SM00353">
    <property type="entry name" value="HLH"/>
    <property type="match status" value="1"/>
</dbReference>
<evidence type="ECO:0000256" key="4">
    <source>
        <dbReference type="ARBA" id="ARBA00023125"/>
    </source>
</evidence>
<evidence type="ECO:0000259" key="8">
    <source>
        <dbReference type="PROSITE" id="PS50888"/>
    </source>
</evidence>
<keyword evidence="6" id="KW-0539">Nucleus</keyword>
<dbReference type="Gene3D" id="4.10.280.10">
    <property type="entry name" value="Helix-loop-helix DNA-binding domain"/>
    <property type="match status" value="1"/>
</dbReference>
<name>A0A445AEG9_ARAHY</name>
<dbReference type="CDD" id="cd06222">
    <property type="entry name" value="RNase_H_like"/>
    <property type="match status" value="1"/>
</dbReference>
<keyword evidence="3" id="KW-0805">Transcription regulation</keyword>
<evidence type="ECO:0000313" key="9">
    <source>
        <dbReference type="EMBL" id="RYR24811.1"/>
    </source>
</evidence>
<dbReference type="PROSITE" id="PS50888">
    <property type="entry name" value="BHLH"/>
    <property type="match status" value="1"/>
</dbReference>
<evidence type="ECO:0000256" key="1">
    <source>
        <dbReference type="ARBA" id="ARBA00004123"/>
    </source>
</evidence>
<dbReference type="Pfam" id="PF00010">
    <property type="entry name" value="HLH"/>
    <property type="match status" value="1"/>
</dbReference>
<dbReference type="GO" id="GO:0004523">
    <property type="term" value="F:RNA-DNA hybrid ribonuclease activity"/>
    <property type="evidence" value="ECO:0007669"/>
    <property type="project" value="InterPro"/>
</dbReference>
<protein>
    <recommendedName>
        <fullName evidence="8">BHLH domain-containing protein</fullName>
    </recommendedName>
</protein>
<organism evidence="9 10">
    <name type="scientific">Arachis hypogaea</name>
    <name type="common">Peanut</name>
    <dbReference type="NCBI Taxonomy" id="3818"/>
    <lineage>
        <taxon>Eukaryota</taxon>
        <taxon>Viridiplantae</taxon>
        <taxon>Streptophyta</taxon>
        <taxon>Embryophyta</taxon>
        <taxon>Tracheophyta</taxon>
        <taxon>Spermatophyta</taxon>
        <taxon>Magnoliopsida</taxon>
        <taxon>eudicotyledons</taxon>
        <taxon>Gunneridae</taxon>
        <taxon>Pentapetalae</taxon>
        <taxon>rosids</taxon>
        <taxon>fabids</taxon>
        <taxon>Fabales</taxon>
        <taxon>Fabaceae</taxon>
        <taxon>Papilionoideae</taxon>
        <taxon>50 kb inversion clade</taxon>
        <taxon>dalbergioids sensu lato</taxon>
        <taxon>Dalbergieae</taxon>
        <taxon>Pterocarpus clade</taxon>
        <taxon>Arachis</taxon>
    </lineage>
</organism>
<dbReference type="EMBL" id="SDMP01000012">
    <property type="protein sequence ID" value="RYR24811.1"/>
    <property type="molecule type" value="Genomic_DNA"/>
</dbReference>
<feature type="domain" description="BHLH" evidence="8">
    <location>
        <begin position="210"/>
        <end position="259"/>
    </location>
</feature>
<proteinExistence type="predicted"/>
<evidence type="ECO:0000313" key="10">
    <source>
        <dbReference type="Proteomes" id="UP000289738"/>
    </source>
</evidence>
<feature type="region of interest" description="Disordered" evidence="7">
    <location>
        <begin position="185"/>
        <end position="214"/>
    </location>
</feature>
<evidence type="ECO:0000256" key="6">
    <source>
        <dbReference type="ARBA" id="ARBA00023242"/>
    </source>
</evidence>
<dbReference type="FunFam" id="4.10.280.10:FF:000044">
    <property type="entry name" value="Basic helix-loop-helix transcription factor"/>
    <property type="match status" value="1"/>
</dbReference>
<reference evidence="9 10" key="1">
    <citation type="submission" date="2019-01" db="EMBL/GenBank/DDBJ databases">
        <title>Sequencing of cultivated peanut Arachis hypogaea provides insights into genome evolution and oil improvement.</title>
        <authorList>
            <person name="Chen X."/>
        </authorList>
    </citation>
    <scope>NUCLEOTIDE SEQUENCE [LARGE SCALE GENOMIC DNA]</scope>
    <source>
        <strain evidence="10">cv. Fuhuasheng</strain>
        <tissue evidence="9">Leaves</tissue>
    </source>
</reference>
<dbReference type="InterPro" id="IPR036638">
    <property type="entry name" value="HLH_DNA-bd_sf"/>
</dbReference>
<dbReference type="SUPFAM" id="SSF53098">
    <property type="entry name" value="Ribonuclease H-like"/>
    <property type="match status" value="1"/>
</dbReference>
<gene>
    <name evidence="9" type="ORF">Ahy_B02g058355</name>
</gene>
<dbReference type="Pfam" id="PF13456">
    <property type="entry name" value="RVT_3"/>
    <property type="match status" value="1"/>
</dbReference>
<keyword evidence="4" id="KW-0238">DNA-binding</keyword>
<evidence type="ECO:0000256" key="3">
    <source>
        <dbReference type="ARBA" id="ARBA00023015"/>
    </source>
</evidence>
<dbReference type="GO" id="GO:0000981">
    <property type="term" value="F:DNA-binding transcription factor activity, RNA polymerase II-specific"/>
    <property type="evidence" value="ECO:0007669"/>
    <property type="project" value="TreeGrafter"/>
</dbReference>
<evidence type="ECO:0000256" key="5">
    <source>
        <dbReference type="ARBA" id="ARBA00023163"/>
    </source>
</evidence>
<dbReference type="PANTHER" id="PTHR16223">
    <property type="entry name" value="TRANSCRIPTION FACTOR BHLH83-RELATED"/>
    <property type="match status" value="1"/>
</dbReference>
<dbReference type="InterPro" id="IPR011598">
    <property type="entry name" value="bHLH_dom"/>
</dbReference>
<evidence type="ECO:0000256" key="2">
    <source>
        <dbReference type="ARBA" id="ARBA00011738"/>
    </source>
</evidence>
<comment type="subcellular location">
    <subcellularLocation>
        <location evidence="1">Nucleus</location>
    </subcellularLocation>
</comment>
<dbReference type="InterPro" id="IPR036397">
    <property type="entry name" value="RNaseH_sf"/>
</dbReference>
<dbReference type="AlphaFoldDB" id="A0A445AEG9"/>
<comment type="subunit">
    <text evidence="2">Homodimer.</text>
</comment>
<accession>A0A445AEG9</accession>
<dbReference type="GO" id="GO:0046983">
    <property type="term" value="F:protein dimerization activity"/>
    <property type="evidence" value="ECO:0007669"/>
    <property type="project" value="InterPro"/>
</dbReference>
<keyword evidence="5" id="KW-0804">Transcription</keyword>
<dbReference type="PANTHER" id="PTHR16223:SF200">
    <property type="entry name" value="TRANSCRIPTION FACTOR UNE12-RELATED"/>
    <property type="match status" value="1"/>
</dbReference>
<evidence type="ECO:0000256" key="7">
    <source>
        <dbReference type="SAM" id="MobiDB-lite"/>
    </source>
</evidence>
<comment type="caution">
    <text evidence="9">The sequence shown here is derived from an EMBL/GenBank/DDBJ whole genome shotgun (WGS) entry which is preliminary data.</text>
</comment>
<dbReference type="InterPro" id="IPR002156">
    <property type="entry name" value="RNaseH_domain"/>
</dbReference>
<dbReference type="GO" id="GO:0005634">
    <property type="term" value="C:nucleus"/>
    <property type="evidence" value="ECO:0007669"/>
    <property type="project" value="UniProtKB-SubCell"/>
</dbReference>
<keyword evidence="10" id="KW-1185">Reference proteome</keyword>
<sequence length="365" mass="40600">MQAEMWGVVRGLQIAVANNFKRLIIEMDSSSVFEFVRNSCTASHPYASILIDINIHAQRLDISGWLHTLREANYVVDTLAKKGHTLLFGLHIFDVPPPDISLTLDLDCFGIFYLLLNFGFAASMEEEKGGMWGWVCWRMKGERVRLKGMGGWSLLVLKPEDASGSGKRFRDDVVDGRVKNVFHGQPMPTTVPAAPHPPGMRPRVRARRGQATDPHSIAERLRRERIAERIRALQELVPSVNKTDRAAMLDEIVDYVKFLRLQVKVLSMSRLGGAGAVAPLVTDIPLSSVEEEGGEGRNQPAWEKWSNDGTERQVAKLMEENVGTAMQFLQSKALCIMPISLASAIYQSQPPDTSSIVKPETNPPS</sequence>
<dbReference type="GO" id="GO:0000978">
    <property type="term" value="F:RNA polymerase II cis-regulatory region sequence-specific DNA binding"/>
    <property type="evidence" value="ECO:0007669"/>
    <property type="project" value="TreeGrafter"/>
</dbReference>